<organism evidence="1 2">
    <name type="scientific">Fusarium oxysporum f. sp. lycopersici (strain 4287 / CBS 123668 / FGSC 9935 / NRRL 34936)</name>
    <name type="common">Fusarium vascular wilt of tomato</name>
    <dbReference type="NCBI Taxonomy" id="426428"/>
    <lineage>
        <taxon>Eukaryota</taxon>
        <taxon>Fungi</taxon>
        <taxon>Dikarya</taxon>
        <taxon>Ascomycota</taxon>
        <taxon>Pezizomycotina</taxon>
        <taxon>Sordariomycetes</taxon>
        <taxon>Hypocreomycetidae</taxon>
        <taxon>Hypocreales</taxon>
        <taxon>Nectriaceae</taxon>
        <taxon>Fusarium</taxon>
        <taxon>Fusarium oxysporum species complex</taxon>
    </lineage>
</organism>
<dbReference type="AlphaFoldDB" id="A0A0J9WJW1"/>
<protein>
    <submittedName>
        <fullName evidence="1">Uncharacterized protein</fullName>
    </submittedName>
</protein>
<dbReference type="GeneID" id="28959507"/>
<dbReference type="Proteomes" id="UP000009097">
    <property type="component" value="Unassembled WGS sequence"/>
</dbReference>
<name>A0A0J9WJW1_FUSO4</name>
<reference evidence="1" key="2">
    <citation type="journal article" date="2010" name="Nature">
        <title>Comparative genomics reveals mobile pathogenicity chromosomes in Fusarium.</title>
        <authorList>
            <person name="Ma L.J."/>
            <person name="van der Does H.C."/>
            <person name="Borkovich K.A."/>
            <person name="Coleman J.J."/>
            <person name="Daboussi M.J."/>
            <person name="Di Pietro A."/>
            <person name="Dufresne M."/>
            <person name="Freitag M."/>
            <person name="Grabherr M."/>
            <person name="Henrissat B."/>
            <person name="Houterman P.M."/>
            <person name="Kang S."/>
            <person name="Shim W.B."/>
            <person name="Woloshuk C."/>
            <person name="Xie X."/>
            <person name="Xu J.R."/>
            <person name="Antoniw J."/>
            <person name="Baker S.E."/>
            <person name="Bluhm B.H."/>
            <person name="Breakspear A."/>
            <person name="Brown D.W."/>
            <person name="Butchko R.A."/>
            <person name="Chapman S."/>
            <person name="Coulson R."/>
            <person name="Coutinho P.M."/>
            <person name="Danchin E.G."/>
            <person name="Diener A."/>
            <person name="Gale L.R."/>
            <person name="Gardiner D.M."/>
            <person name="Goff S."/>
            <person name="Hammond-Kosack K.E."/>
            <person name="Hilburn K."/>
            <person name="Hua-Van A."/>
            <person name="Jonkers W."/>
            <person name="Kazan K."/>
            <person name="Kodira C.D."/>
            <person name="Koehrsen M."/>
            <person name="Kumar L."/>
            <person name="Lee Y.H."/>
            <person name="Li L."/>
            <person name="Manners J.M."/>
            <person name="Miranda-Saavedra D."/>
            <person name="Mukherjee M."/>
            <person name="Park G."/>
            <person name="Park J."/>
            <person name="Park S.Y."/>
            <person name="Proctor R.H."/>
            <person name="Regev A."/>
            <person name="Ruiz-Roldan M.C."/>
            <person name="Sain D."/>
            <person name="Sakthikumar S."/>
            <person name="Sykes S."/>
            <person name="Schwartz D.C."/>
            <person name="Turgeon B.G."/>
            <person name="Wapinski I."/>
            <person name="Yoder O."/>
            <person name="Young S."/>
            <person name="Zeng Q."/>
            <person name="Zhou S."/>
            <person name="Galagan J."/>
            <person name="Cuomo C.A."/>
            <person name="Kistler H.C."/>
            <person name="Rep M."/>
        </authorList>
    </citation>
    <scope>NUCLEOTIDE SEQUENCE [LARGE SCALE GENOMIC DNA]</scope>
    <source>
        <strain evidence="1">4287</strain>
    </source>
</reference>
<dbReference type="RefSeq" id="XP_018239017.1">
    <property type="nucleotide sequence ID" value="XM_018398944.1"/>
</dbReference>
<sequence length="32" mass="3561">MADDDLSRYRPLRHLTDAGAGGMFPGVWEVIN</sequence>
<dbReference type="VEuPathDB" id="FungiDB:FOXG_18801"/>
<dbReference type="EMBL" id="DS231699">
    <property type="protein sequence ID" value="KNB00972.1"/>
    <property type="molecule type" value="Genomic_DNA"/>
</dbReference>
<evidence type="ECO:0000313" key="2">
    <source>
        <dbReference type="Proteomes" id="UP000009097"/>
    </source>
</evidence>
<gene>
    <name evidence="1" type="ORF">FOXG_18801</name>
</gene>
<dbReference type="KEGG" id="fox:FOXG_18801"/>
<proteinExistence type="predicted"/>
<evidence type="ECO:0000313" key="1">
    <source>
        <dbReference type="EMBL" id="KNB00972.1"/>
    </source>
</evidence>
<accession>A0A0J9WJW1</accession>
<reference evidence="1" key="1">
    <citation type="submission" date="2007-04" db="EMBL/GenBank/DDBJ databases">
        <authorList>
            <consortium name="The Broad Institute Genome Sequencing Platform"/>
            <person name="Birren B."/>
            <person name="Lander E."/>
            <person name="Galagan J."/>
            <person name="Nusbaum C."/>
            <person name="Devon K."/>
            <person name="Ma L.-J."/>
            <person name="Jaffe D."/>
            <person name="Butler J."/>
            <person name="Alvarez P."/>
            <person name="Gnerre S."/>
            <person name="Grabherr M."/>
            <person name="Kleber M."/>
            <person name="Mauceli E."/>
            <person name="Brockman W."/>
            <person name="MacCallum I.A."/>
            <person name="Young S."/>
            <person name="LaButti K."/>
            <person name="DeCaprio D."/>
            <person name="Crawford M."/>
            <person name="Koehrsen M."/>
            <person name="Engels R."/>
            <person name="Montgomery P."/>
            <person name="Pearson M."/>
            <person name="Howarth C."/>
            <person name="Larson L."/>
            <person name="White J."/>
            <person name="O'Leary S."/>
            <person name="Kodira C."/>
            <person name="Zeng Q."/>
            <person name="Yandava C."/>
            <person name="Alvarado L."/>
            <person name="Kistler C."/>
            <person name="Shim W.-B."/>
            <person name="Kang S."/>
            <person name="Woloshuk C."/>
        </authorList>
    </citation>
    <scope>NUCLEOTIDE SEQUENCE</scope>
    <source>
        <strain evidence="1">4287</strain>
    </source>
</reference>